<sequence length="120" mass="13085">MNPLQTFLQKLDSIHSALDFTEGTDGVKADLLASINLDLISKIAADPKNKTLLEDLASHNPATKSDVETSLAYATEKMKDAGIDVNALFTEVANWTLQNYLSKLAVSFPPEQIDPLRALI</sequence>
<gene>
    <name evidence="1" type="ORF">AUJ42_00085</name>
</gene>
<reference evidence="1 2" key="1">
    <citation type="journal article" date="2016" name="Environ. Microbiol.">
        <title>Genomic resolution of a cold subsurface aquifer community provides metabolic insights for novel microbes adapted to high CO concentrations.</title>
        <authorList>
            <person name="Probst A.J."/>
            <person name="Castelle C.J."/>
            <person name="Singh A."/>
            <person name="Brown C.T."/>
            <person name="Anantharaman K."/>
            <person name="Sharon I."/>
            <person name="Hug L.A."/>
            <person name="Burstein D."/>
            <person name="Emerson J.B."/>
            <person name="Thomas B.C."/>
            <person name="Banfield J.F."/>
        </authorList>
    </citation>
    <scope>NUCLEOTIDE SEQUENCE [LARGE SCALE GENOMIC DNA]</scope>
    <source>
        <strain evidence="1">CG1_02_44_10</strain>
    </source>
</reference>
<dbReference type="EMBL" id="MNUK01000002">
    <property type="protein sequence ID" value="OIN92823.1"/>
    <property type="molecule type" value="Genomic_DNA"/>
</dbReference>
<comment type="caution">
    <text evidence="1">The sequence shown here is derived from an EMBL/GenBank/DDBJ whole genome shotgun (WGS) entry which is preliminary data.</text>
</comment>
<accession>A0A1J4S0V8</accession>
<organism evidence="1 2">
    <name type="scientific">Candidatus Collierbacteria bacterium CG1_02_44_10</name>
    <dbReference type="NCBI Taxonomy" id="1805087"/>
    <lineage>
        <taxon>Bacteria</taxon>
        <taxon>Candidatus Collieribacteriota</taxon>
    </lineage>
</organism>
<name>A0A1J4S0V8_9BACT</name>
<evidence type="ECO:0000313" key="1">
    <source>
        <dbReference type="EMBL" id="OIN92823.1"/>
    </source>
</evidence>
<evidence type="ECO:0000313" key="2">
    <source>
        <dbReference type="Proteomes" id="UP000182345"/>
    </source>
</evidence>
<proteinExistence type="predicted"/>
<dbReference type="Proteomes" id="UP000182345">
    <property type="component" value="Unassembled WGS sequence"/>
</dbReference>
<protein>
    <submittedName>
        <fullName evidence="1">Uncharacterized protein</fullName>
    </submittedName>
</protein>
<dbReference type="AlphaFoldDB" id="A0A1J4S0V8"/>